<dbReference type="PaxDb" id="39947-A0A0P0VH56"/>
<gene>
    <name evidence="1" type="ordered locus">Os02g0254233</name>
    <name evidence="1" type="ORF">OSNPB_020254233</name>
</gene>
<proteinExistence type="predicted"/>
<feature type="non-terminal residue" evidence="1">
    <location>
        <position position="1"/>
    </location>
</feature>
<evidence type="ECO:0000313" key="1">
    <source>
        <dbReference type="EMBL" id="BAS77930.1"/>
    </source>
</evidence>
<dbReference type="FunCoup" id="A0A0P0VH56">
    <property type="interactions" value="22"/>
</dbReference>
<accession>A0A0P0VH56</accession>
<dbReference type="AlphaFoldDB" id="A0A0P0VH56"/>
<organism evidence="1 2">
    <name type="scientific">Oryza sativa subsp. japonica</name>
    <name type="common">Rice</name>
    <dbReference type="NCBI Taxonomy" id="39947"/>
    <lineage>
        <taxon>Eukaryota</taxon>
        <taxon>Viridiplantae</taxon>
        <taxon>Streptophyta</taxon>
        <taxon>Embryophyta</taxon>
        <taxon>Tracheophyta</taxon>
        <taxon>Spermatophyta</taxon>
        <taxon>Magnoliopsida</taxon>
        <taxon>Liliopsida</taxon>
        <taxon>Poales</taxon>
        <taxon>Poaceae</taxon>
        <taxon>BOP clade</taxon>
        <taxon>Oryzoideae</taxon>
        <taxon>Oryzeae</taxon>
        <taxon>Oryzinae</taxon>
        <taxon>Oryza</taxon>
        <taxon>Oryza sativa</taxon>
    </lineage>
</organism>
<dbReference type="Proteomes" id="UP000059680">
    <property type="component" value="Chromosome 2"/>
</dbReference>
<dbReference type="InParanoid" id="A0A0P0VH56"/>
<protein>
    <submittedName>
        <fullName evidence="1">Os02g0254233 protein</fullName>
    </submittedName>
</protein>
<reference evidence="2" key="1">
    <citation type="journal article" date="2005" name="Nature">
        <title>The map-based sequence of the rice genome.</title>
        <authorList>
            <consortium name="International rice genome sequencing project (IRGSP)"/>
            <person name="Matsumoto T."/>
            <person name="Wu J."/>
            <person name="Kanamori H."/>
            <person name="Katayose Y."/>
            <person name="Fujisawa M."/>
            <person name="Namiki N."/>
            <person name="Mizuno H."/>
            <person name="Yamamoto K."/>
            <person name="Antonio B.A."/>
            <person name="Baba T."/>
            <person name="Sakata K."/>
            <person name="Nagamura Y."/>
            <person name="Aoki H."/>
            <person name="Arikawa K."/>
            <person name="Arita K."/>
            <person name="Bito T."/>
            <person name="Chiden Y."/>
            <person name="Fujitsuka N."/>
            <person name="Fukunaka R."/>
            <person name="Hamada M."/>
            <person name="Harada C."/>
            <person name="Hayashi A."/>
            <person name="Hijishita S."/>
            <person name="Honda M."/>
            <person name="Hosokawa S."/>
            <person name="Ichikawa Y."/>
            <person name="Idonuma A."/>
            <person name="Iijima M."/>
            <person name="Ikeda M."/>
            <person name="Ikeno M."/>
            <person name="Ito K."/>
            <person name="Ito S."/>
            <person name="Ito T."/>
            <person name="Ito Y."/>
            <person name="Ito Y."/>
            <person name="Iwabuchi A."/>
            <person name="Kamiya K."/>
            <person name="Karasawa W."/>
            <person name="Kurita K."/>
            <person name="Katagiri S."/>
            <person name="Kikuta A."/>
            <person name="Kobayashi H."/>
            <person name="Kobayashi N."/>
            <person name="Machita K."/>
            <person name="Maehara T."/>
            <person name="Masukawa M."/>
            <person name="Mizubayashi T."/>
            <person name="Mukai Y."/>
            <person name="Nagasaki H."/>
            <person name="Nagata Y."/>
            <person name="Naito S."/>
            <person name="Nakashima M."/>
            <person name="Nakama Y."/>
            <person name="Nakamichi Y."/>
            <person name="Nakamura M."/>
            <person name="Meguro A."/>
            <person name="Negishi M."/>
            <person name="Ohta I."/>
            <person name="Ohta T."/>
            <person name="Okamoto M."/>
            <person name="Ono N."/>
            <person name="Saji S."/>
            <person name="Sakaguchi M."/>
            <person name="Sakai K."/>
            <person name="Shibata M."/>
            <person name="Shimokawa T."/>
            <person name="Song J."/>
            <person name="Takazaki Y."/>
            <person name="Terasawa K."/>
            <person name="Tsugane M."/>
            <person name="Tsuji K."/>
            <person name="Ueda S."/>
            <person name="Waki K."/>
            <person name="Yamagata H."/>
            <person name="Yamamoto M."/>
            <person name="Yamamoto S."/>
            <person name="Yamane H."/>
            <person name="Yoshiki S."/>
            <person name="Yoshihara R."/>
            <person name="Yukawa K."/>
            <person name="Zhong H."/>
            <person name="Yano M."/>
            <person name="Yuan Q."/>
            <person name="Ouyang S."/>
            <person name="Liu J."/>
            <person name="Jones K.M."/>
            <person name="Gansberger K."/>
            <person name="Moffat K."/>
            <person name="Hill J."/>
            <person name="Bera J."/>
            <person name="Fadrosh D."/>
            <person name="Jin S."/>
            <person name="Johri S."/>
            <person name="Kim M."/>
            <person name="Overton L."/>
            <person name="Reardon M."/>
            <person name="Tsitrin T."/>
            <person name="Vuong H."/>
            <person name="Weaver B."/>
            <person name="Ciecko A."/>
            <person name="Tallon L."/>
            <person name="Jackson J."/>
            <person name="Pai G."/>
            <person name="Aken S.V."/>
            <person name="Utterback T."/>
            <person name="Reidmuller S."/>
            <person name="Feldblyum T."/>
            <person name="Hsiao J."/>
            <person name="Zismann V."/>
            <person name="Iobst S."/>
            <person name="de Vazeille A.R."/>
            <person name="Buell C.R."/>
            <person name="Ying K."/>
            <person name="Li Y."/>
            <person name="Lu T."/>
            <person name="Huang Y."/>
            <person name="Zhao Q."/>
            <person name="Feng Q."/>
            <person name="Zhang L."/>
            <person name="Zhu J."/>
            <person name="Weng Q."/>
            <person name="Mu J."/>
            <person name="Lu Y."/>
            <person name="Fan D."/>
            <person name="Liu Y."/>
            <person name="Guan J."/>
            <person name="Zhang Y."/>
            <person name="Yu S."/>
            <person name="Liu X."/>
            <person name="Zhang Y."/>
            <person name="Hong G."/>
            <person name="Han B."/>
            <person name="Choisne N."/>
            <person name="Demange N."/>
            <person name="Orjeda G."/>
            <person name="Samain S."/>
            <person name="Cattolico L."/>
            <person name="Pelletier E."/>
            <person name="Couloux A."/>
            <person name="Segurens B."/>
            <person name="Wincker P."/>
            <person name="D'Hont A."/>
            <person name="Scarpelli C."/>
            <person name="Weissenbach J."/>
            <person name="Salanoubat M."/>
            <person name="Quetier F."/>
            <person name="Yu Y."/>
            <person name="Kim H.R."/>
            <person name="Rambo T."/>
            <person name="Currie J."/>
            <person name="Collura K."/>
            <person name="Luo M."/>
            <person name="Yang T."/>
            <person name="Ammiraju J.S.S."/>
            <person name="Engler F."/>
            <person name="Soderlund C."/>
            <person name="Wing R.A."/>
            <person name="Palmer L.E."/>
            <person name="de la Bastide M."/>
            <person name="Spiegel L."/>
            <person name="Nascimento L."/>
            <person name="Zutavern T."/>
            <person name="O'Shaughnessy A."/>
            <person name="Dike S."/>
            <person name="Dedhia N."/>
            <person name="Preston R."/>
            <person name="Balija V."/>
            <person name="McCombie W.R."/>
            <person name="Chow T."/>
            <person name="Chen H."/>
            <person name="Chung M."/>
            <person name="Chen C."/>
            <person name="Shaw J."/>
            <person name="Wu H."/>
            <person name="Hsiao K."/>
            <person name="Chao Y."/>
            <person name="Chu M."/>
            <person name="Cheng C."/>
            <person name="Hour A."/>
            <person name="Lee P."/>
            <person name="Lin S."/>
            <person name="Lin Y."/>
            <person name="Liou J."/>
            <person name="Liu S."/>
            <person name="Hsing Y."/>
            <person name="Raghuvanshi S."/>
            <person name="Mohanty A."/>
            <person name="Bharti A.K."/>
            <person name="Gaur A."/>
            <person name="Gupta V."/>
            <person name="Kumar D."/>
            <person name="Ravi V."/>
            <person name="Vij S."/>
            <person name="Kapur A."/>
            <person name="Khurana P."/>
            <person name="Khurana P."/>
            <person name="Khurana J.P."/>
            <person name="Tyagi A.K."/>
            <person name="Gaikwad K."/>
            <person name="Singh A."/>
            <person name="Dalal V."/>
            <person name="Srivastava S."/>
            <person name="Dixit A."/>
            <person name="Pal A.K."/>
            <person name="Ghazi I.A."/>
            <person name="Yadav M."/>
            <person name="Pandit A."/>
            <person name="Bhargava A."/>
            <person name="Sureshbabu K."/>
            <person name="Batra K."/>
            <person name="Sharma T.R."/>
            <person name="Mohapatra T."/>
            <person name="Singh N.K."/>
            <person name="Messing J."/>
            <person name="Nelson A.B."/>
            <person name="Fuks G."/>
            <person name="Kavchok S."/>
            <person name="Keizer G."/>
            <person name="Linton E."/>
            <person name="Llaca V."/>
            <person name="Song R."/>
            <person name="Tanyolac B."/>
            <person name="Young S."/>
            <person name="Ho-Il K."/>
            <person name="Hahn J.H."/>
            <person name="Sangsakoo G."/>
            <person name="Vanavichit A."/>
            <person name="de Mattos Luiz.A.T."/>
            <person name="Zimmer P.D."/>
            <person name="Malone G."/>
            <person name="Dellagostin O."/>
            <person name="de Oliveira A.C."/>
            <person name="Bevan M."/>
            <person name="Bancroft I."/>
            <person name="Minx P."/>
            <person name="Cordum H."/>
            <person name="Wilson R."/>
            <person name="Cheng Z."/>
            <person name="Jin W."/>
            <person name="Jiang J."/>
            <person name="Leong S.A."/>
            <person name="Iwama H."/>
            <person name="Gojobori T."/>
            <person name="Itoh T."/>
            <person name="Niimura Y."/>
            <person name="Fujii Y."/>
            <person name="Habara T."/>
            <person name="Sakai H."/>
            <person name="Sato Y."/>
            <person name="Wilson G."/>
            <person name="Kumar K."/>
            <person name="McCouch S."/>
            <person name="Juretic N."/>
            <person name="Hoen D."/>
            <person name="Wright S."/>
            <person name="Bruskiewich R."/>
            <person name="Bureau T."/>
            <person name="Miyao A."/>
            <person name="Hirochika H."/>
            <person name="Nishikawa T."/>
            <person name="Kadowaki K."/>
            <person name="Sugiura M."/>
            <person name="Burr B."/>
            <person name="Sasaki T."/>
        </authorList>
    </citation>
    <scope>NUCLEOTIDE SEQUENCE [LARGE SCALE GENOMIC DNA]</scope>
    <source>
        <strain evidence="2">cv. Nipponbare</strain>
    </source>
</reference>
<dbReference type="EMBL" id="AP014958">
    <property type="protein sequence ID" value="BAS77930.1"/>
    <property type="molecule type" value="Genomic_DNA"/>
</dbReference>
<keyword evidence="2" id="KW-1185">Reference proteome</keyword>
<name>A0A0P0VH56_ORYSJ</name>
<evidence type="ECO:0000313" key="2">
    <source>
        <dbReference type="Proteomes" id="UP000059680"/>
    </source>
</evidence>
<dbReference type="Gramene" id="Os02t0254233-00">
    <property type="protein sequence ID" value="Os02t0254233-00"/>
    <property type="gene ID" value="Os02g0254233"/>
</dbReference>
<reference evidence="1 2" key="2">
    <citation type="journal article" date="2013" name="Plant Cell Physiol.">
        <title>Rice Annotation Project Database (RAP-DB): an integrative and interactive database for rice genomics.</title>
        <authorList>
            <person name="Sakai H."/>
            <person name="Lee S.S."/>
            <person name="Tanaka T."/>
            <person name="Numa H."/>
            <person name="Kim J."/>
            <person name="Kawahara Y."/>
            <person name="Wakimoto H."/>
            <person name="Yang C.C."/>
            <person name="Iwamoto M."/>
            <person name="Abe T."/>
            <person name="Yamada Y."/>
            <person name="Muto A."/>
            <person name="Inokuchi H."/>
            <person name="Ikemura T."/>
            <person name="Matsumoto T."/>
            <person name="Sasaki T."/>
            <person name="Itoh T."/>
        </authorList>
    </citation>
    <scope>NUCLEOTIDE SEQUENCE [LARGE SCALE GENOMIC DNA]</scope>
    <source>
        <strain evidence="2">cv. Nipponbare</strain>
    </source>
</reference>
<reference evidence="1 2" key="3">
    <citation type="journal article" date="2013" name="Rice">
        <title>Improvement of the Oryza sativa Nipponbare reference genome using next generation sequence and optical map data.</title>
        <authorList>
            <person name="Kawahara Y."/>
            <person name="de la Bastide M."/>
            <person name="Hamilton J.P."/>
            <person name="Kanamori H."/>
            <person name="McCombie W.R."/>
            <person name="Ouyang S."/>
            <person name="Schwartz D.C."/>
            <person name="Tanaka T."/>
            <person name="Wu J."/>
            <person name="Zhou S."/>
            <person name="Childs K.L."/>
            <person name="Davidson R.M."/>
            <person name="Lin H."/>
            <person name="Quesada-Ocampo L."/>
            <person name="Vaillancourt B."/>
            <person name="Sakai H."/>
            <person name="Lee S.S."/>
            <person name="Kim J."/>
            <person name="Numa H."/>
            <person name="Itoh T."/>
            <person name="Buell C.R."/>
            <person name="Matsumoto T."/>
        </authorList>
    </citation>
    <scope>NUCLEOTIDE SEQUENCE [LARGE SCALE GENOMIC DNA]</scope>
    <source>
        <strain evidence="2">cv. Nipponbare</strain>
    </source>
</reference>
<sequence length="213" mass="23728">GEPQGDDRPWIAAVVAQKPGFVPVPARVVVPLHAGEERAEQVVIVVHRAAVAETLEEAGRCVVVVGEHVVDYAGPVQLVHVVPCPDERRQKHRVARQRRGGGAAGVPPALLEGDEVHQQREAGLVDRHGRQLQHALVAVERYVEHVSRRPFVHEPDARLAQHGHARYHQWQPTRGALLAAWRRRQRGVRLGHEALVIEVEEVVDLPGRRRSRT</sequence>